<keyword evidence="2" id="KW-1185">Reference proteome</keyword>
<evidence type="ECO:0000313" key="1">
    <source>
        <dbReference type="EMBL" id="KMT21507.1"/>
    </source>
</evidence>
<evidence type="ECO:0000313" key="2">
    <source>
        <dbReference type="Proteomes" id="UP000036756"/>
    </source>
</evidence>
<name>A0A0J8D6P0_CLOCY</name>
<dbReference type="Proteomes" id="UP000036756">
    <property type="component" value="Unassembled WGS sequence"/>
</dbReference>
<dbReference type="OrthoDB" id="1907780at2"/>
<proteinExistence type="predicted"/>
<dbReference type="EMBL" id="LFVU01000027">
    <property type="protein sequence ID" value="KMT21507.1"/>
    <property type="molecule type" value="Genomic_DNA"/>
</dbReference>
<reference evidence="1 2" key="1">
    <citation type="submission" date="2015-06" db="EMBL/GenBank/DDBJ databases">
        <title>Draft genome sequence of the purine-degrading Clostridium cylindrosporum HC-1 (DSM 605).</title>
        <authorList>
            <person name="Poehlein A."/>
            <person name="Schiel-Bengelsdorf B."/>
            <person name="Bengelsdorf F."/>
            <person name="Daniel R."/>
            <person name="Duerre P."/>
        </authorList>
    </citation>
    <scope>NUCLEOTIDE SEQUENCE [LARGE SCALE GENOMIC DNA]</scope>
    <source>
        <strain evidence="1 2">DSM 605</strain>
    </source>
</reference>
<gene>
    <name evidence="1" type="ORF">CLCY_2c02680</name>
</gene>
<accession>A0A0J8D6P0</accession>
<dbReference type="AlphaFoldDB" id="A0A0J8D6P0"/>
<dbReference type="RefSeq" id="WP_048570937.1">
    <property type="nucleotide sequence ID" value="NZ_LFVU01000027.1"/>
</dbReference>
<protein>
    <submittedName>
        <fullName evidence="1">Uncharacterized protein</fullName>
    </submittedName>
</protein>
<comment type="caution">
    <text evidence="1">The sequence shown here is derived from an EMBL/GenBank/DDBJ whole genome shotgun (WGS) entry which is preliminary data.</text>
</comment>
<organism evidence="1 2">
    <name type="scientific">Clostridium cylindrosporum DSM 605</name>
    <dbReference type="NCBI Taxonomy" id="1121307"/>
    <lineage>
        <taxon>Bacteria</taxon>
        <taxon>Bacillati</taxon>
        <taxon>Bacillota</taxon>
        <taxon>Clostridia</taxon>
        <taxon>Eubacteriales</taxon>
        <taxon>Clostridiaceae</taxon>
        <taxon>Clostridium</taxon>
    </lineage>
</organism>
<sequence>MIMINAESIENRKTDTYMLVNERTNQKIRTGIIPDTLEKKKKRDKFAKKKVVNEKFKDFNNEYLGNFVFFIYKNMDLLSEILTDVELVRYIYLGTYVKYDGILKLDNNKTIIDKKQMRKLLQIADNKVFNKYYKKLVERDLITETNEGIMINFAYFYRGSESEYKKFTGAVEGFDDDFTRLYINTTRELYESTDNRKKKNLNIIYKLLPYVNSKFNILCKNPNELDKDEIDPITVGDVMDLLGYDKTNVTRFKKDFYSIKTSAGYIFKSVEGHEGYLGSMVIVNPRLYYKGDNIEEVNVLLALFK</sequence>
<dbReference type="PATRIC" id="fig|1121307.3.peg.1125"/>